<reference evidence="2" key="1">
    <citation type="journal article" date="2023" name="Plant J.">
        <title>Genome sequences and population genomics provide insights into the demographic history, inbreeding, and mutation load of two 'living fossil' tree species of Dipteronia.</title>
        <authorList>
            <person name="Feng Y."/>
            <person name="Comes H.P."/>
            <person name="Chen J."/>
            <person name="Zhu S."/>
            <person name="Lu R."/>
            <person name="Zhang X."/>
            <person name="Li P."/>
            <person name="Qiu J."/>
            <person name="Olsen K.M."/>
            <person name="Qiu Y."/>
        </authorList>
    </citation>
    <scope>NUCLEOTIDE SEQUENCE</scope>
    <source>
        <strain evidence="2">KIB01</strain>
    </source>
</reference>
<evidence type="ECO:0000313" key="2">
    <source>
        <dbReference type="EMBL" id="KAK2636467.1"/>
    </source>
</evidence>
<evidence type="ECO:0000313" key="3">
    <source>
        <dbReference type="Proteomes" id="UP001280121"/>
    </source>
</evidence>
<feature type="domain" description="Reverse transcriptase" evidence="1">
    <location>
        <begin position="3"/>
        <end position="90"/>
    </location>
</feature>
<dbReference type="PANTHER" id="PTHR33116">
    <property type="entry name" value="REVERSE TRANSCRIPTASE ZINC-BINDING DOMAIN-CONTAINING PROTEIN-RELATED-RELATED"/>
    <property type="match status" value="1"/>
</dbReference>
<dbReference type="InterPro" id="IPR000477">
    <property type="entry name" value="RT_dom"/>
</dbReference>
<name>A0AAD9WNB0_9ROSI</name>
<keyword evidence="3" id="KW-1185">Reference proteome</keyword>
<dbReference type="AlphaFoldDB" id="A0AAD9WNB0"/>
<proteinExistence type="predicted"/>
<dbReference type="PANTHER" id="PTHR33116:SF75">
    <property type="entry name" value="RIBONUCLEASE H PROTEIN"/>
    <property type="match status" value="1"/>
</dbReference>
<sequence length="319" mass="36633">MRDFRPISLVGSLYNVLSKVLANRMKMVMNLVIGETQMAFVENRQIVDSFDIAEEIVHKWKRDRVRGLLVKLDFEKAYDSVDHLFLDDMMSTPWKKKIISKGGRLVLIKVVLASIPNYYMSVLRMPVGVVKKIEKIQQSFFWGDGVEKRKIHLVGWDSICNSKKKSGLRVASIMDKSMSFFLAKWVWRFGNEANALWKRVLNAKYGVSGRDLSWNWGGRSSPSPFVKAVQSLFEKGSKTGKILQDGMKSKQCVLCNLEDETVNHQFFHCKWTWEMWLKGETKQLGKLDITVSKCFEIQCGRFGSRVSGASGNGRCFEEF</sequence>
<dbReference type="Proteomes" id="UP001280121">
    <property type="component" value="Unassembled WGS sequence"/>
</dbReference>
<dbReference type="EMBL" id="JANJYI010000009">
    <property type="protein sequence ID" value="KAK2636467.1"/>
    <property type="molecule type" value="Genomic_DNA"/>
</dbReference>
<evidence type="ECO:0000259" key="1">
    <source>
        <dbReference type="Pfam" id="PF00078"/>
    </source>
</evidence>
<gene>
    <name evidence="2" type="ORF">Ddye_031259</name>
</gene>
<protein>
    <recommendedName>
        <fullName evidence="1">Reverse transcriptase domain-containing protein</fullName>
    </recommendedName>
</protein>
<accession>A0AAD9WNB0</accession>
<comment type="caution">
    <text evidence="2">The sequence shown here is derived from an EMBL/GenBank/DDBJ whole genome shotgun (WGS) entry which is preliminary data.</text>
</comment>
<organism evidence="2 3">
    <name type="scientific">Dipteronia dyeriana</name>
    <dbReference type="NCBI Taxonomy" id="168575"/>
    <lineage>
        <taxon>Eukaryota</taxon>
        <taxon>Viridiplantae</taxon>
        <taxon>Streptophyta</taxon>
        <taxon>Embryophyta</taxon>
        <taxon>Tracheophyta</taxon>
        <taxon>Spermatophyta</taxon>
        <taxon>Magnoliopsida</taxon>
        <taxon>eudicotyledons</taxon>
        <taxon>Gunneridae</taxon>
        <taxon>Pentapetalae</taxon>
        <taxon>rosids</taxon>
        <taxon>malvids</taxon>
        <taxon>Sapindales</taxon>
        <taxon>Sapindaceae</taxon>
        <taxon>Hippocastanoideae</taxon>
        <taxon>Acereae</taxon>
        <taxon>Dipteronia</taxon>
    </lineage>
</organism>
<dbReference type="Pfam" id="PF00078">
    <property type="entry name" value="RVT_1"/>
    <property type="match status" value="1"/>
</dbReference>